<dbReference type="NCBIfam" id="NF006958">
    <property type="entry name" value="PRK09435.1"/>
    <property type="match status" value="1"/>
</dbReference>
<dbReference type="Gene3D" id="3.40.50.300">
    <property type="entry name" value="P-loop containing nucleotide triphosphate hydrolases"/>
    <property type="match status" value="1"/>
</dbReference>
<dbReference type="PANTHER" id="PTHR23408:SF3">
    <property type="entry name" value="METHYLMALONIC ACIDURIA TYPE A PROTEIN, MITOCHONDRIAL"/>
    <property type="match status" value="1"/>
</dbReference>
<evidence type="ECO:0000256" key="1">
    <source>
        <dbReference type="ARBA" id="ARBA00009625"/>
    </source>
</evidence>
<dbReference type="NCBIfam" id="TIGR00750">
    <property type="entry name" value="lao"/>
    <property type="match status" value="1"/>
</dbReference>
<dbReference type="AlphaFoldDB" id="A0A831SRZ1"/>
<protein>
    <submittedName>
        <fullName evidence="3">Methylmalonyl Co-A mutase-associated GTPase MeaB</fullName>
        <ecNumber evidence="3">3.6.5.-</ecNumber>
    </submittedName>
</protein>
<dbReference type="EC" id="3.6.5.-" evidence="3"/>
<proteinExistence type="inferred from homology"/>
<name>A0A831SRZ1_PROAE</name>
<gene>
    <name evidence="3" type="primary">meaB</name>
    <name evidence="3" type="ORF">ENN50_00995</name>
</gene>
<keyword evidence="3" id="KW-0378">Hydrolase</keyword>
<dbReference type="InterPro" id="IPR003593">
    <property type="entry name" value="AAA+_ATPase"/>
</dbReference>
<accession>A0A831SRZ1</accession>
<comment type="similarity">
    <text evidence="1">Belongs to the SIMIBI class G3E GTPase family. ArgK/MeaB subfamily.</text>
</comment>
<dbReference type="EMBL" id="DSBW01000021">
    <property type="protein sequence ID" value="HED30275.1"/>
    <property type="molecule type" value="Genomic_DNA"/>
</dbReference>
<organism evidence="3">
    <name type="scientific">Prosthecochloris aestuarii</name>
    <dbReference type="NCBI Taxonomy" id="1102"/>
    <lineage>
        <taxon>Bacteria</taxon>
        <taxon>Pseudomonadati</taxon>
        <taxon>Chlorobiota</taxon>
        <taxon>Chlorobiia</taxon>
        <taxon>Chlorobiales</taxon>
        <taxon>Chlorobiaceae</taxon>
        <taxon>Prosthecochloris</taxon>
    </lineage>
</organism>
<reference evidence="3" key="1">
    <citation type="journal article" date="2020" name="mSystems">
        <title>Genome- and Community-Level Interaction Insights into Carbon Utilization and Element Cycling Functions of Hydrothermarchaeota in Hydrothermal Sediment.</title>
        <authorList>
            <person name="Zhou Z."/>
            <person name="Liu Y."/>
            <person name="Xu W."/>
            <person name="Pan J."/>
            <person name="Luo Z.H."/>
            <person name="Li M."/>
        </authorList>
    </citation>
    <scope>NUCLEOTIDE SEQUENCE [LARGE SCALE GENOMIC DNA]</scope>
    <source>
        <strain evidence="3">SpSt-1181</strain>
    </source>
</reference>
<dbReference type="GO" id="GO:0005525">
    <property type="term" value="F:GTP binding"/>
    <property type="evidence" value="ECO:0007669"/>
    <property type="project" value="InterPro"/>
</dbReference>
<sequence>MNTAGPGRTAMTTPDIVEGIRSGRRSALSRAITLIESQRDDHQEKAHDILDACLEFRADSFRIGITGPPGVGKSTLIEALGEEILSDSSHRLAVLSIDPSSERSRGSILGDKARMEKLSALPDVFIRPSPSSGHLGGTSPKTHEVIMLCEAAGYNVIIVETVGVGQSEISVESMVDYILLLIQPGSGDELQGMKRGIMEIADAIAVTKSDVPSSDAVERSVASCRSALGLLRPSYPCWKPSVFTCSSVNKTGIREIWQNAQEFARTLKEHGLFDHHRQEQLEKLFRAITEQELHRAFFKHPLVTDTLPAISADIRNNRLSPFSGARRVVGKVIPLHPPR</sequence>
<dbReference type="PANTHER" id="PTHR23408">
    <property type="entry name" value="METHYLMALONYL-COA MUTASE"/>
    <property type="match status" value="1"/>
</dbReference>
<dbReference type="GO" id="GO:0005737">
    <property type="term" value="C:cytoplasm"/>
    <property type="evidence" value="ECO:0007669"/>
    <property type="project" value="TreeGrafter"/>
</dbReference>
<evidence type="ECO:0000313" key="3">
    <source>
        <dbReference type="EMBL" id="HED30275.1"/>
    </source>
</evidence>
<feature type="domain" description="AAA+ ATPase" evidence="2">
    <location>
        <begin position="59"/>
        <end position="232"/>
    </location>
</feature>
<dbReference type="GO" id="GO:0003924">
    <property type="term" value="F:GTPase activity"/>
    <property type="evidence" value="ECO:0007669"/>
    <property type="project" value="InterPro"/>
</dbReference>
<dbReference type="CDD" id="cd03114">
    <property type="entry name" value="MMAA-like"/>
    <property type="match status" value="1"/>
</dbReference>
<dbReference type="SUPFAM" id="SSF52540">
    <property type="entry name" value="P-loop containing nucleoside triphosphate hydrolases"/>
    <property type="match status" value="1"/>
</dbReference>
<dbReference type="Pfam" id="PF03308">
    <property type="entry name" value="MeaB"/>
    <property type="match status" value="1"/>
</dbReference>
<comment type="caution">
    <text evidence="3">The sequence shown here is derived from an EMBL/GenBank/DDBJ whole genome shotgun (WGS) entry which is preliminary data.</text>
</comment>
<evidence type="ECO:0000259" key="2">
    <source>
        <dbReference type="SMART" id="SM00382"/>
    </source>
</evidence>
<dbReference type="Gene3D" id="1.20.5.170">
    <property type="match status" value="1"/>
</dbReference>
<dbReference type="Proteomes" id="UP000886335">
    <property type="component" value="Unassembled WGS sequence"/>
</dbReference>
<dbReference type="SMART" id="SM00382">
    <property type="entry name" value="AAA"/>
    <property type="match status" value="1"/>
</dbReference>
<dbReference type="InterPro" id="IPR005129">
    <property type="entry name" value="GTPase_ArgK"/>
</dbReference>
<dbReference type="InterPro" id="IPR027417">
    <property type="entry name" value="P-loop_NTPase"/>
</dbReference>
<dbReference type="Gene3D" id="1.10.287.130">
    <property type="match status" value="1"/>
</dbReference>